<dbReference type="AlphaFoldDB" id="A0A1F7UZF9"/>
<comment type="caution">
    <text evidence="2">The sequence shown here is derived from an EMBL/GenBank/DDBJ whole genome shotgun (WGS) entry which is preliminary data.</text>
</comment>
<proteinExistence type="predicted"/>
<keyword evidence="1" id="KW-0472">Membrane</keyword>
<feature type="transmembrane region" description="Helical" evidence="1">
    <location>
        <begin position="42"/>
        <end position="61"/>
    </location>
</feature>
<evidence type="ECO:0000256" key="1">
    <source>
        <dbReference type="SAM" id="Phobius"/>
    </source>
</evidence>
<feature type="transmembrane region" description="Helical" evidence="1">
    <location>
        <begin position="68"/>
        <end position="89"/>
    </location>
</feature>
<accession>A0A1F7UZF9</accession>
<protein>
    <submittedName>
        <fullName evidence="2">Uncharacterized protein</fullName>
    </submittedName>
</protein>
<reference evidence="2 3" key="1">
    <citation type="journal article" date="2016" name="Nat. Commun.">
        <title>Thousands of microbial genomes shed light on interconnected biogeochemical processes in an aquifer system.</title>
        <authorList>
            <person name="Anantharaman K."/>
            <person name="Brown C.T."/>
            <person name="Hug L.A."/>
            <person name="Sharon I."/>
            <person name="Castelle C.J."/>
            <person name="Probst A.J."/>
            <person name="Thomas B.C."/>
            <person name="Singh A."/>
            <person name="Wilkins M.J."/>
            <person name="Karaoz U."/>
            <person name="Brodie E.L."/>
            <person name="Williams K.H."/>
            <person name="Hubbard S.S."/>
            <person name="Banfield J.F."/>
        </authorList>
    </citation>
    <scope>NUCLEOTIDE SEQUENCE [LARGE SCALE GENOMIC DNA]</scope>
</reference>
<dbReference type="PROSITE" id="PS51257">
    <property type="entry name" value="PROKAR_LIPOPROTEIN"/>
    <property type="match status" value="1"/>
</dbReference>
<feature type="transmembrane region" description="Helical" evidence="1">
    <location>
        <begin position="145"/>
        <end position="166"/>
    </location>
</feature>
<dbReference type="EMBL" id="MGEM01000044">
    <property type="protein sequence ID" value="OGL83660.1"/>
    <property type="molecule type" value="Genomic_DNA"/>
</dbReference>
<name>A0A1F7UZF9_9BACT</name>
<gene>
    <name evidence="2" type="ORF">A3B36_01235</name>
</gene>
<feature type="transmembrane region" description="Helical" evidence="1">
    <location>
        <begin position="12"/>
        <end position="30"/>
    </location>
</feature>
<evidence type="ECO:0000313" key="3">
    <source>
        <dbReference type="Proteomes" id="UP000177704"/>
    </source>
</evidence>
<sequence>MNTLKNKMPGGVWALAVGLTIAGCALLLVSRNAWRMAGGGGWAWGAACAGAALIATAMGVMRRKWWGWLLVVIETVAAIAWGIVGVTYAALSLPAEWGRGWLAGCIAAALIAFAALIALLIALAQARPYFKDRDHQWQAEKWSRTMAASVVAAGAASLLLIGGAVMRVQRLGALPHAEDALAQAIRYCDSLGAGTDKDSCYVQIAVAAAEQRAALPDDFCARVSMSEPQLKFLCVAYARQIESCDAFAVARERALCRGLTSGNAGECGSLEASEREVCVSTVAGYLETLRNEQVSE</sequence>
<keyword evidence="1" id="KW-0812">Transmembrane</keyword>
<dbReference type="Proteomes" id="UP000177704">
    <property type="component" value="Unassembled WGS sequence"/>
</dbReference>
<feature type="transmembrane region" description="Helical" evidence="1">
    <location>
        <begin position="101"/>
        <end position="124"/>
    </location>
</feature>
<organism evidence="2 3">
    <name type="scientific">Candidatus Uhrbacteria bacterium RIFCSPLOWO2_01_FULL_55_36</name>
    <dbReference type="NCBI Taxonomy" id="1802404"/>
    <lineage>
        <taxon>Bacteria</taxon>
        <taxon>Candidatus Uhriibacteriota</taxon>
    </lineage>
</organism>
<keyword evidence="1" id="KW-1133">Transmembrane helix</keyword>
<evidence type="ECO:0000313" key="2">
    <source>
        <dbReference type="EMBL" id="OGL83660.1"/>
    </source>
</evidence>